<comment type="caution">
    <text evidence="1">The sequence shown here is derived from an EMBL/GenBank/DDBJ whole genome shotgun (WGS) entry which is preliminary data.</text>
</comment>
<reference evidence="1 2" key="1">
    <citation type="submission" date="2018-02" db="EMBL/GenBank/DDBJ databases">
        <title>Comparative genomes isolates from brazilian mangrove.</title>
        <authorList>
            <person name="Araujo J.E."/>
            <person name="Taketani R.G."/>
            <person name="Silva M.C.P."/>
            <person name="Loureco M.V."/>
            <person name="Andreote F.D."/>
        </authorList>
    </citation>
    <scope>NUCLEOTIDE SEQUENCE [LARGE SCALE GENOMIC DNA]</scope>
    <source>
        <strain evidence="1 2">HEX-2 MGV</strain>
    </source>
</reference>
<gene>
    <name evidence="1" type="ORF">C5Y96_26715</name>
</gene>
<dbReference type="OrthoDB" id="286604at2"/>
<organism evidence="1 2">
    <name type="scientific">Blastopirellula marina</name>
    <dbReference type="NCBI Taxonomy" id="124"/>
    <lineage>
        <taxon>Bacteria</taxon>
        <taxon>Pseudomonadati</taxon>
        <taxon>Planctomycetota</taxon>
        <taxon>Planctomycetia</taxon>
        <taxon>Pirellulales</taxon>
        <taxon>Pirellulaceae</taxon>
        <taxon>Blastopirellula</taxon>
    </lineage>
</organism>
<proteinExistence type="predicted"/>
<evidence type="ECO:0000313" key="2">
    <source>
        <dbReference type="Proteomes" id="UP000240009"/>
    </source>
</evidence>
<dbReference type="Proteomes" id="UP000240009">
    <property type="component" value="Unassembled WGS sequence"/>
</dbReference>
<accession>A0A2S8EYX5</accession>
<evidence type="ECO:0000313" key="1">
    <source>
        <dbReference type="EMBL" id="PQO25097.1"/>
    </source>
</evidence>
<dbReference type="AlphaFoldDB" id="A0A2S8EYX5"/>
<protein>
    <submittedName>
        <fullName evidence="1">Uncharacterized protein</fullName>
    </submittedName>
</protein>
<name>A0A2S8EYX5_9BACT</name>
<sequence>MLSRILIAAIVVTLSGSDVFSAEVSELAKGKVPDAALLKLAPKSGFITDTKTFAKLWKAWRPDQAVPEIDFTKDMVIVGTADGPNLVMFEPKLQGDGDLKFVVASTRMFGPGFGYRLVKIARQGVKSVNGKSIEEGIVQGTITIPDSTTVEQGETIEVKLFEFDPLLADAPAKLIDEKILTEIQHETGPSTEIPFALGSDLEVQKDCRYYITVFVLQGSDRTHIGEIEGKRGLNVVLQNGDRSPVNLILRPLKK</sequence>
<dbReference type="RefSeq" id="WP_105359748.1">
    <property type="nucleotide sequence ID" value="NZ_PUIA01000094.1"/>
</dbReference>
<dbReference type="EMBL" id="PUIA01000094">
    <property type="protein sequence ID" value="PQO25097.1"/>
    <property type="molecule type" value="Genomic_DNA"/>
</dbReference>